<sequence length="143" mass="15644">MCQQFILPVNSSLFVTIESAADEVSTSLSSGHEPLNTQASVTVTGLDSLEVSSTQTKQPVKISPLAPHSQWRLSTAALSSTFCHFTGSQQLKLQRGRTECHRLEVWEGDAHGHAPLPFLGYKGGKGCQRMWVRVEHQLSVPCL</sequence>
<comment type="caution">
    <text evidence="1">The sequence shown here is derived from an EMBL/GenBank/DDBJ whole genome shotgun (WGS) entry which is preliminary data.</text>
</comment>
<gene>
    <name evidence="1" type="ORF">WMY93_020672</name>
</gene>
<proteinExistence type="predicted"/>
<dbReference type="Proteomes" id="UP001460270">
    <property type="component" value="Unassembled WGS sequence"/>
</dbReference>
<protein>
    <submittedName>
        <fullName evidence="1">Uncharacterized protein</fullName>
    </submittedName>
</protein>
<reference evidence="2" key="1">
    <citation type="submission" date="2024-04" db="EMBL/GenBank/DDBJ databases">
        <title>Salinicola lusitanus LLJ914,a marine bacterium isolated from the Okinawa Trough.</title>
        <authorList>
            <person name="Li J."/>
        </authorList>
    </citation>
    <scope>NUCLEOTIDE SEQUENCE [LARGE SCALE GENOMIC DNA]</scope>
</reference>
<accession>A0AAW0NDF3</accession>
<keyword evidence="2" id="KW-1185">Reference proteome</keyword>
<evidence type="ECO:0000313" key="1">
    <source>
        <dbReference type="EMBL" id="KAK7895347.1"/>
    </source>
</evidence>
<dbReference type="EMBL" id="JBBPFD010000015">
    <property type="protein sequence ID" value="KAK7895347.1"/>
    <property type="molecule type" value="Genomic_DNA"/>
</dbReference>
<evidence type="ECO:0000313" key="2">
    <source>
        <dbReference type="Proteomes" id="UP001460270"/>
    </source>
</evidence>
<dbReference type="AlphaFoldDB" id="A0AAW0NDF3"/>
<organism evidence="1 2">
    <name type="scientific">Mugilogobius chulae</name>
    <name type="common">yellowstripe goby</name>
    <dbReference type="NCBI Taxonomy" id="88201"/>
    <lineage>
        <taxon>Eukaryota</taxon>
        <taxon>Metazoa</taxon>
        <taxon>Chordata</taxon>
        <taxon>Craniata</taxon>
        <taxon>Vertebrata</taxon>
        <taxon>Euteleostomi</taxon>
        <taxon>Actinopterygii</taxon>
        <taxon>Neopterygii</taxon>
        <taxon>Teleostei</taxon>
        <taxon>Neoteleostei</taxon>
        <taxon>Acanthomorphata</taxon>
        <taxon>Gobiaria</taxon>
        <taxon>Gobiiformes</taxon>
        <taxon>Gobioidei</taxon>
        <taxon>Gobiidae</taxon>
        <taxon>Gobionellinae</taxon>
        <taxon>Mugilogobius</taxon>
    </lineage>
</organism>
<name>A0AAW0NDF3_9GOBI</name>